<reference evidence="2" key="1">
    <citation type="submission" date="2021-02" db="EMBL/GenBank/DDBJ databases">
        <authorList>
            <person name="Nowell W R."/>
        </authorList>
    </citation>
    <scope>NUCLEOTIDE SEQUENCE</scope>
</reference>
<name>A0A814P681_9BILA</name>
<dbReference type="EMBL" id="CAJNOG010000236">
    <property type="protein sequence ID" value="CAF1103387.1"/>
    <property type="molecule type" value="Genomic_DNA"/>
</dbReference>
<feature type="region of interest" description="Disordered" evidence="1">
    <location>
        <begin position="43"/>
        <end position="63"/>
    </location>
</feature>
<dbReference type="Proteomes" id="UP000663844">
    <property type="component" value="Unassembled WGS sequence"/>
</dbReference>
<dbReference type="Proteomes" id="UP000663845">
    <property type="component" value="Unassembled WGS sequence"/>
</dbReference>
<protein>
    <submittedName>
        <fullName evidence="2">Uncharacterized protein</fullName>
    </submittedName>
</protein>
<organism evidence="2 4">
    <name type="scientific">Adineta steineri</name>
    <dbReference type="NCBI Taxonomy" id="433720"/>
    <lineage>
        <taxon>Eukaryota</taxon>
        <taxon>Metazoa</taxon>
        <taxon>Spiralia</taxon>
        <taxon>Gnathifera</taxon>
        <taxon>Rotifera</taxon>
        <taxon>Eurotatoria</taxon>
        <taxon>Bdelloidea</taxon>
        <taxon>Adinetida</taxon>
        <taxon>Adinetidae</taxon>
        <taxon>Adineta</taxon>
    </lineage>
</organism>
<evidence type="ECO:0000313" key="2">
    <source>
        <dbReference type="EMBL" id="CAF1103387.1"/>
    </source>
</evidence>
<dbReference type="AlphaFoldDB" id="A0A814P681"/>
<evidence type="ECO:0000256" key="1">
    <source>
        <dbReference type="SAM" id="MobiDB-lite"/>
    </source>
</evidence>
<dbReference type="EMBL" id="CAJOAZ010001236">
    <property type="protein sequence ID" value="CAF3786537.1"/>
    <property type="molecule type" value="Genomic_DNA"/>
</dbReference>
<gene>
    <name evidence="2" type="ORF">JYZ213_LOCUS21513</name>
    <name evidence="3" type="ORF">OXD698_LOCUS17426</name>
</gene>
<sequence>MVKNESCPIHRVNLSLPIIKNDSYEIYCTEPLKQSLLSSYQKPLHDNNKKLNNKTTKVRSPGHLNHLTGPMLVSLCVEMPVISKDSASSTTGSVSNALISSGYSEQTSHVVPTTIKRNKNKKNDCRQSLTVSSNQLLCKSDELFDESLITKTKDRMWPNIHHPQLTNVKVLHSRKTFKHIFNSSDIYLRAPNTSSLENLSHESVISSNERLHKRIEQLTKHFFPTIRKLRQGQPCPELINNRMHLHREDKRDILPKISRSRIVR</sequence>
<accession>A0A814P681</accession>
<proteinExistence type="predicted"/>
<comment type="caution">
    <text evidence="2">The sequence shown here is derived from an EMBL/GenBank/DDBJ whole genome shotgun (WGS) entry which is preliminary data.</text>
</comment>
<evidence type="ECO:0000313" key="3">
    <source>
        <dbReference type="EMBL" id="CAF3786537.1"/>
    </source>
</evidence>
<evidence type="ECO:0000313" key="4">
    <source>
        <dbReference type="Proteomes" id="UP000663845"/>
    </source>
</evidence>